<dbReference type="Gene3D" id="2.120.10.30">
    <property type="entry name" value="TolB, C-terminal domain"/>
    <property type="match status" value="1"/>
</dbReference>
<evidence type="ECO:0000256" key="1">
    <source>
        <dbReference type="ARBA" id="ARBA00022801"/>
    </source>
</evidence>
<feature type="signal peptide" evidence="6">
    <location>
        <begin position="1"/>
        <end position="18"/>
    </location>
</feature>
<evidence type="ECO:0000313" key="9">
    <source>
        <dbReference type="Proteomes" id="UP001597283"/>
    </source>
</evidence>
<dbReference type="InterPro" id="IPR002471">
    <property type="entry name" value="Pept_S9_AS"/>
</dbReference>
<dbReference type="PANTHER" id="PTHR42776">
    <property type="entry name" value="SERINE PEPTIDASE S9 FAMILY MEMBER"/>
    <property type="match status" value="1"/>
</dbReference>
<keyword evidence="6" id="KW-0732">Signal</keyword>
<feature type="chain" id="PRO_5046440459" description="Acyl-peptide hydrolase" evidence="6">
    <location>
        <begin position="19"/>
        <end position="643"/>
    </location>
</feature>
<dbReference type="Gene3D" id="2.120.10.60">
    <property type="entry name" value="Tricorn protease N-terminal domain"/>
    <property type="match status" value="1"/>
</dbReference>
<protein>
    <recommendedName>
        <fullName evidence="4">Acyl-peptide hydrolase</fullName>
    </recommendedName>
    <alternativeName>
        <fullName evidence="3">Acylaminoacyl-peptidase</fullName>
    </alternativeName>
</protein>
<evidence type="ECO:0000256" key="5">
    <source>
        <dbReference type="ARBA" id="ARBA00045885"/>
    </source>
</evidence>
<evidence type="ECO:0000256" key="4">
    <source>
        <dbReference type="ARBA" id="ARBA00032596"/>
    </source>
</evidence>
<keyword evidence="2" id="KW-0007">Acetylation</keyword>
<evidence type="ECO:0000256" key="6">
    <source>
        <dbReference type="SAM" id="SignalP"/>
    </source>
</evidence>
<organism evidence="8 9">
    <name type="scientific">Sphingomonas floccifaciens</name>
    <dbReference type="NCBI Taxonomy" id="1844115"/>
    <lineage>
        <taxon>Bacteria</taxon>
        <taxon>Pseudomonadati</taxon>
        <taxon>Pseudomonadota</taxon>
        <taxon>Alphaproteobacteria</taxon>
        <taxon>Sphingomonadales</taxon>
        <taxon>Sphingomonadaceae</taxon>
        <taxon>Sphingomonas</taxon>
    </lineage>
</organism>
<feature type="domain" description="Peptidase S9 prolyl oligopeptidase catalytic" evidence="7">
    <location>
        <begin position="433"/>
        <end position="640"/>
    </location>
</feature>
<reference evidence="9" key="1">
    <citation type="journal article" date="2019" name="Int. J. Syst. Evol. Microbiol.">
        <title>The Global Catalogue of Microorganisms (GCM) 10K type strain sequencing project: providing services to taxonomists for standard genome sequencing and annotation.</title>
        <authorList>
            <consortium name="The Broad Institute Genomics Platform"/>
            <consortium name="The Broad Institute Genome Sequencing Center for Infectious Disease"/>
            <person name="Wu L."/>
            <person name="Ma J."/>
        </authorList>
    </citation>
    <scope>NUCLEOTIDE SEQUENCE [LARGE SCALE GENOMIC DNA]</scope>
    <source>
        <strain evidence="9">Q85</strain>
    </source>
</reference>
<proteinExistence type="predicted"/>
<name>A0ABW4NAS0_9SPHN</name>
<evidence type="ECO:0000256" key="3">
    <source>
        <dbReference type="ARBA" id="ARBA00032284"/>
    </source>
</evidence>
<dbReference type="EMBL" id="JBHUFC010000002">
    <property type="protein sequence ID" value="MFD1786921.1"/>
    <property type="molecule type" value="Genomic_DNA"/>
</dbReference>
<comment type="function">
    <text evidence="5">This enzyme catalyzes the hydrolysis of the N-terminal peptide bond of an N-acetylated peptide to generate an N-acetylated amino acid and a peptide with a free N-terminus. It preferentially cleaves off Ac-Ala, Ac-Met and Ac-Ser. Also, involved in the degradation of oxidized and glycated proteins.</text>
</comment>
<dbReference type="RefSeq" id="WP_380939296.1">
    <property type="nucleotide sequence ID" value="NZ_JBHUFC010000002.1"/>
</dbReference>
<dbReference type="Pfam" id="PF00326">
    <property type="entry name" value="Peptidase_S9"/>
    <property type="match status" value="1"/>
</dbReference>
<dbReference type="InterPro" id="IPR029058">
    <property type="entry name" value="AB_hydrolase_fold"/>
</dbReference>
<dbReference type="Proteomes" id="UP001597283">
    <property type="component" value="Unassembled WGS sequence"/>
</dbReference>
<keyword evidence="1" id="KW-0378">Hydrolase</keyword>
<dbReference type="PANTHER" id="PTHR42776:SF27">
    <property type="entry name" value="DIPEPTIDYL PEPTIDASE FAMILY MEMBER 6"/>
    <property type="match status" value="1"/>
</dbReference>
<evidence type="ECO:0000259" key="7">
    <source>
        <dbReference type="Pfam" id="PF00326"/>
    </source>
</evidence>
<comment type="caution">
    <text evidence="8">The sequence shown here is derived from an EMBL/GenBank/DDBJ whole genome shotgun (WGS) entry which is preliminary data.</text>
</comment>
<dbReference type="SUPFAM" id="SSF53474">
    <property type="entry name" value="alpha/beta-Hydrolases"/>
    <property type="match status" value="1"/>
</dbReference>
<dbReference type="Gene3D" id="3.40.50.1820">
    <property type="entry name" value="alpha/beta hydrolase"/>
    <property type="match status" value="1"/>
</dbReference>
<dbReference type="SUPFAM" id="SSF82171">
    <property type="entry name" value="DPP6 N-terminal domain-like"/>
    <property type="match status" value="1"/>
</dbReference>
<dbReference type="PROSITE" id="PS00708">
    <property type="entry name" value="PRO_ENDOPEP_SER"/>
    <property type="match status" value="1"/>
</dbReference>
<dbReference type="InterPro" id="IPR011042">
    <property type="entry name" value="6-blade_b-propeller_TolB-like"/>
</dbReference>
<keyword evidence="9" id="KW-1185">Reference proteome</keyword>
<accession>A0ABW4NAS0</accession>
<dbReference type="SUPFAM" id="SSF69304">
    <property type="entry name" value="Tricorn protease N-terminal domain"/>
    <property type="match status" value="1"/>
</dbReference>
<sequence>MRYLLTTAALIMSVPLHAQVKTPDRPATNPKSLVSPANPAAKPIPIEALATTPSISGATWTADGRAVVIAANISGRANLWRIDSPGAAPVRLTQSDEAQSLPVAAGDGNWIYFQQDVGGNEYPDVYRVPVAGGAVEQITRTPDIREGNLLASRSGPIALVHKAKSEGQSNVAVLAPDGTVRVLTKETDPQFGWSPVAWVDGDRALIANRRRTDSRVIEVWRIAVADGAATKLLGKADTIYEAGGATADGKRLSVTTTEGTGQRHAGLYDVASGRWSWLKPTPWEQNANAISPDGRRMIVRTSLDARAGLATVDTATLAETPIALDPGVNAATGQQPFSSDGTRLIATHSGADSVTELMQVDLPANRVTALTRFAGPALASAGLPKSQVVTYRSFDGTPVSAIVTMPFNLKRDSRAPGIVLPHGGPTSQALDGFNRTATALASRGYVVIQPNFRGSTGYGAAFQAANHKDLGGGDLKDTVAAKDFMVATGYVDPRRVGITGGSYGGFMTLMALGRTPDAFAAGVQMFGIINWRTMYRDQDEQLKAYQRSLIGTPDADAAVYDAASPLTYIRQAKAPLLTLQGENDIRVPRGQAQEVADILKAKGNIVETVYYPAEGHGFQRRENQIDSLKRTVEWFDRYLKPAQ</sequence>
<dbReference type="InterPro" id="IPR001375">
    <property type="entry name" value="Peptidase_S9_cat"/>
</dbReference>
<evidence type="ECO:0000313" key="8">
    <source>
        <dbReference type="EMBL" id="MFD1786921.1"/>
    </source>
</evidence>
<evidence type="ECO:0000256" key="2">
    <source>
        <dbReference type="ARBA" id="ARBA00022990"/>
    </source>
</evidence>
<gene>
    <name evidence="8" type="ORF">ACFSC3_04975</name>
</gene>